<feature type="region of interest" description="Disordered" evidence="2">
    <location>
        <begin position="113"/>
        <end position="136"/>
    </location>
</feature>
<evidence type="ECO:0000313" key="4">
    <source>
        <dbReference type="Proteomes" id="UP000198781"/>
    </source>
</evidence>
<evidence type="ECO:0000313" key="3">
    <source>
        <dbReference type="EMBL" id="SDE09967.1"/>
    </source>
</evidence>
<dbReference type="InterPro" id="IPR016772">
    <property type="entry name" value="UCP020408"/>
</dbReference>
<sequence length="250" mass="27176">MIATPLEDLIEEHRVLLDGYGRAQIRCSHLLTLQAAEIERLQAEAIRLRGRAIVAETALAFAREALAENAAALPASGSMRRRAMGRQIEALGQRIQDLMREVLHWQWRAARPGAHPPLAQGPSTGSGADAETQWPPANREGQSLVRSVVCIAQNAAGSLVARPVVGNPQSNFLDPENATAWAAGDAALEASLVAADFVICQTGCVGHDDYWRVQDHCKRTGKPCVLVDQPQVVQIMRGLAHPQDWLVPER</sequence>
<organism evidence="3 4">
    <name type="scientific">Paracidovorax valerianellae</name>
    <dbReference type="NCBI Taxonomy" id="187868"/>
    <lineage>
        <taxon>Bacteria</taxon>
        <taxon>Pseudomonadati</taxon>
        <taxon>Pseudomonadota</taxon>
        <taxon>Betaproteobacteria</taxon>
        <taxon>Burkholderiales</taxon>
        <taxon>Comamonadaceae</taxon>
        <taxon>Paracidovorax</taxon>
    </lineage>
</organism>
<dbReference type="STRING" id="187868.SAMN05192589_11268"/>
<name>A0A1G7A654_9BURK</name>
<evidence type="ECO:0008006" key="5">
    <source>
        <dbReference type="Google" id="ProtNLM"/>
    </source>
</evidence>
<dbReference type="Proteomes" id="UP000198781">
    <property type="component" value="Unassembled WGS sequence"/>
</dbReference>
<dbReference type="RefSeq" id="WP_092745094.1">
    <property type="nucleotide sequence ID" value="NZ_FMZC01000012.1"/>
</dbReference>
<accession>A0A1G7A654</accession>
<dbReference type="Pfam" id="PF10087">
    <property type="entry name" value="DUF2325"/>
    <property type="match status" value="1"/>
</dbReference>
<keyword evidence="4" id="KW-1185">Reference proteome</keyword>
<evidence type="ECO:0000256" key="1">
    <source>
        <dbReference type="ARBA" id="ARBA00007189"/>
    </source>
</evidence>
<evidence type="ECO:0000256" key="2">
    <source>
        <dbReference type="SAM" id="MobiDB-lite"/>
    </source>
</evidence>
<reference evidence="3 4" key="1">
    <citation type="submission" date="2016-10" db="EMBL/GenBank/DDBJ databases">
        <authorList>
            <person name="de Groot N.N."/>
        </authorList>
    </citation>
    <scope>NUCLEOTIDE SEQUENCE [LARGE SCALE GENOMIC DNA]</scope>
    <source>
        <strain evidence="3 4">DSM 16619</strain>
    </source>
</reference>
<comment type="similarity">
    <text evidence="1">Belongs to the UPF0751 family.</text>
</comment>
<gene>
    <name evidence="3" type="ORF">SAMN05192589_11268</name>
</gene>
<dbReference type="AlphaFoldDB" id="A0A1G7A654"/>
<dbReference type="OrthoDB" id="5296275at2"/>
<dbReference type="EMBL" id="FMZC01000012">
    <property type="protein sequence ID" value="SDE09967.1"/>
    <property type="molecule type" value="Genomic_DNA"/>
</dbReference>
<proteinExistence type="inferred from homology"/>
<protein>
    <recommendedName>
        <fullName evidence="5">DUF2325 domain-containing protein</fullName>
    </recommendedName>
</protein>